<gene>
    <name evidence="1" type="ORF">ABH15_09390</name>
</gene>
<protein>
    <submittedName>
        <fullName evidence="1">Uncharacterized protein</fullName>
    </submittedName>
</protein>
<sequence length="85" mass="9577">MTLYVRVKNTLINMDLAWKISISKPGNKFELLAESSHENNALVLAESDSEVTLKQMQYQLIQFMQRASGTVIVVENNGTMFVPSN</sequence>
<dbReference type="RefSeq" id="WP_128694092.1">
    <property type="nucleotide sequence ID" value="NZ_LHQS01000002.1"/>
</dbReference>
<dbReference type="Proteomes" id="UP000290932">
    <property type="component" value="Unassembled WGS sequence"/>
</dbReference>
<evidence type="ECO:0000313" key="2">
    <source>
        <dbReference type="Proteomes" id="UP000290932"/>
    </source>
</evidence>
<reference evidence="1 2" key="1">
    <citation type="journal article" date="2015" name="Int. J. Syst. Evol. Microbiol.">
        <title>Methanoculleus taiwanensis sp. nov., a methanogen isolated from deep marine sediment at the deformation front area near Taiwan.</title>
        <authorList>
            <person name="Weng C.Y."/>
            <person name="Chen S.C."/>
            <person name="Lai M.C."/>
            <person name="Wu S.Y."/>
            <person name="Lin S."/>
            <person name="Yang T.F."/>
            <person name="Chen P.C."/>
        </authorList>
    </citation>
    <scope>NUCLEOTIDE SEQUENCE [LARGE SCALE GENOMIC DNA]</scope>
    <source>
        <strain evidence="1 2">CYW4</strain>
    </source>
</reference>
<name>A0A498H2V4_9EURY</name>
<keyword evidence="2" id="KW-1185">Reference proteome</keyword>
<accession>A0A498H2V4</accession>
<dbReference type="EMBL" id="LHQS01000002">
    <property type="protein sequence ID" value="RXE56316.1"/>
    <property type="molecule type" value="Genomic_DNA"/>
</dbReference>
<comment type="caution">
    <text evidence="1">The sequence shown here is derived from an EMBL/GenBank/DDBJ whole genome shotgun (WGS) entry which is preliminary data.</text>
</comment>
<proteinExistence type="predicted"/>
<evidence type="ECO:0000313" key="1">
    <source>
        <dbReference type="EMBL" id="RXE56316.1"/>
    </source>
</evidence>
<organism evidence="1 2">
    <name type="scientific">Methanoculleus taiwanensis</name>
    <dbReference type="NCBI Taxonomy" id="1550565"/>
    <lineage>
        <taxon>Archaea</taxon>
        <taxon>Methanobacteriati</taxon>
        <taxon>Methanobacteriota</taxon>
        <taxon>Stenosarchaea group</taxon>
        <taxon>Methanomicrobia</taxon>
        <taxon>Methanomicrobiales</taxon>
        <taxon>Methanomicrobiaceae</taxon>
        <taxon>Methanoculleus</taxon>
    </lineage>
</organism>
<dbReference type="AlphaFoldDB" id="A0A498H2V4"/>